<dbReference type="InParanoid" id="A0A1X7UVS7"/>
<dbReference type="AlphaFoldDB" id="A0A1X7UVS7"/>
<keyword evidence="2" id="KW-0812">Transmembrane</keyword>
<evidence type="ECO:0000256" key="1">
    <source>
        <dbReference type="SAM" id="MobiDB-lite"/>
    </source>
</evidence>
<feature type="transmembrane region" description="Helical" evidence="2">
    <location>
        <begin position="343"/>
        <end position="366"/>
    </location>
</feature>
<organism evidence="4">
    <name type="scientific">Amphimedon queenslandica</name>
    <name type="common">Sponge</name>
    <dbReference type="NCBI Taxonomy" id="400682"/>
    <lineage>
        <taxon>Eukaryota</taxon>
        <taxon>Metazoa</taxon>
        <taxon>Porifera</taxon>
        <taxon>Demospongiae</taxon>
        <taxon>Heteroscleromorpha</taxon>
        <taxon>Haplosclerida</taxon>
        <taxon>Niphatidae</taxon>
        <taxon>Amphimedon</taxon>
    </lineage>
</organism>
<protein>
    <submittedName>
        <fullName evidence="4">Uncharacterized protein</fullName>
    </submittedName>
</protein>
<keyword evidence="2" id="KW-0472">Membrane</keyword>
<feature type="transmembrane region" description="Helical" evidence="2">
    <location>
        <begin position="191"/>
        <end position="213"/>
    </location>
</feature>
<feature type="region of interest" description="Disordered" evidence="1">
    <location>
        <begin position="543"/>
        <end position="567"/>
    </location>
</feature>
<feature type="transmembrane region" description="Helical" evidence="2">
    <location>
        <begin position="460"/>
        <end position="478"/>
    </location>
</feature>
<evidence type="ECO:0000313" key="4">
    <source>
        <dbReference type="EnsemblMetazoa" id="Aqu2.1.32085_001"/>
    </source>
</evidence>
<feature type="chain" id="PRO_5012643339" evidence="3">
    <location>
        <begin position="18"/>
        <end position="567"/>
    </location>
</feature>
<feature type="signal peptide" evidence="3">
    <location>
        <begin position="1"/>
        <end position="17"/>
    </location>
</feature>
<dbReference type="EnsemblMetazoa" id="XM_019996297.1">
    <property type="protein sequence ID" value="XP_019851856.1"/>
    <property type="gene ID" value="LOC109581846"/>
</dbReference>
<evidence type="ECO:0000256" key="2">
    <source>
        <dbReference type="SAM" id="Phobius"/>
    </source>
</evidence>
<gene>
    <name evidence="4" type="primary">109581846</name>
</gene>
<feature type="transmembrane region" description="Helical" evidence="2">
    <location>
        <begin position="234"/>
        <end position="253"/>
    </location>
</feature>
<sequence>MAGAACLLFLFFTLAQSITEKEFTIYNELEEALTNNSLALFSLRKLFFPSTGAPGRLCTPIRYQLSCGEDINVTYNYLWTQYNSNNLVGQILVNFAHYGIVLRGFNWEQYCHLYHINGSVTINLDVPSLDCINDEEIVHKQLLDLTTSLRTYASLAKTSSGISGESFNSYGGHSVNWTDDPNDDIVFHSSYVILTTIISLIDFFVFFFSLGIASNVYDTIYDHIKCKKSPYYPLFWSFVSLVIIWDVGPGWLVLSAGSIHVRSIIGVMVPLQLFIAIFMKKYVDFPIPGLNWKKLSAEYQGYCHQPGLEAEQGGGHSGRGKGKSKYRKSFFWQVARRRFRLRVALSFIVQTLAVWGLLIFFTYIVLYSMTITISLYLFPIHTLLKLIFIKAVALCAVFDVALIFIAGTWQSSFNKKSILHNFGLIVQLLAVISFFPILVFLSFVVGGILFTDSADKLNGIQGILALLPSAFLILVGWYTHGKLFPEELVSTNSIADIEKNAESKDEGNPSAAKPSISSTRPSMSLAEKAKAYMDSNSVSYGAADETTRFEGGGGGERDPLLPSSRPV</sequence>
<evidence type="ECO:0000256" key="3">
    <source>
        <dbReference type="SAM" id="SignalP"/>
    </source>
</evidence>
<dbReference type="OrthoDB" id="10611506at2759"/>
<accession>A0A1X7UVS7</accession>
<evidence type="ECO:0000313" key="5">
    <source>
        <dbReference type="Proteomes" id="UP000007879"/>
    </source>
</evidence>
<feature type="transmembrane region" description="Helical" evidence="2">
    <location>
        <begin position="259"/>
        <end position="279"/>
    </location>
</feature>
<reference evidence="4" key="2">
    <citation type="submission" date="2017-05" db="UniProtKB">
        <authorList>
            <consortium name="EnsemblMetazoa"/>
        </authorList>
    </citation>
    <scope>IDENTIFICATION</scope>
</reference>
<dbReference type="EnsemblMetazoa" id="Aqu2.1.32085_001">
    <property type="protein sequence ID" value="Aqu2.1.32085_001"/>
    <property type="gene ID" value="Aqu2.1.32085"/>
</dbReference>
<feature type="transmembrane region" description="Helical" evidence="2">
    <location>
        <begin position="386"/>
        <end position="409"/>
    </location>
</feature>
<keyword evidence="2" id="KW-1133">Transmembrane helix</keyword>
<dbReference type="KEGG" id="aqu:109581846"/>
<feature type="region of interest" description="Disordered" evidence="1">
    <location>
        <begin position="500"/>
        <end position="523"/>
    </location>
</feature>
<keyword evidence="3" id="KW-0732">Signal</keyword>
<feature type="transmembrane region" description="Helical" evidence="2">
    <location>
        <begin position="421"/>
        <end position="448"/>
    </location>
</feature>
<proteinExistence type="predicted"/>
<reference evidence="5" key="1">
    <citation type="journal article" date="2010" name="Nature">
        <title>The Amphimedon queenslandica genome and the evolution of animal complexity.</title>
        <authorList>
            <person name="Srivastava M."/>
            <person name="Simakov O."/>
            <person name="Chapman J."/>
            <person name="Fahey B."/>
            <person name="Gauthier M.E."/>
            <person name="Mitros T."/>
            <person name="Richards G.S."/>
            <person name="Conaco C."/>
            <person name="Dacre M."/>
            <person name="Hellsten U."/>
            <person name="Larroux C."/>
            <person name="Putnam N.H."/>
            <person name="Stanke M."/>
            <person name="Adamska M."/>
            <person name="Darling A."/>
            <person name="Degnan S.M."/>
            <person name="Oakley T.H."/>
            <person name="Plachetzki D.C."/>
            <person name="Zhai Y."/>
            <person name="Adamski M."/>
            <person name="Calcino A."/>
            <person name="Cummins S.F."/>
            <person name="Goodstein D.M."/>
            <person name="Harris C."/>
            <person name="Jackson D.J."/>
            <person name="Leys S.P."/>
            <person name="Shu S."/>
            <person name="Woodcroft B.J."/>
            <person name="Vervoort M."/>
            <person name="Kosik K.S."/>
            <person name="Manning G."/>
            <person name="Degnan B.M."/>
            <person name="Rokhsar D.S."/>
        </authorList>
    </citation>
    <scope>NUCLEOTIDE SEQUENCE [LARGE SCALE GENOMIC DNA]</scope>
</reference>
<keyword evidence="5" id="KW-1185">Reference proteome</keyword>
<name>A0A1X7UVS7_AMPQE</name>
<dbReference type="Proteomes" id="UP000007879">
    <property type="component" value="Unassembled WGS sequence"/>
</dbReference>